<proteinExistence type="predicted"/>
<protein>
    <submittedName>
        <fullName evidence="1">Uncharacterized protein</fullName>
    </submittedName>
</protein>
<evidence type="ECO:0000313" key="2">
    <source>
        <dbReference type="Proteomes" id="UP000754750"/>
    </source>
</evidence>
<dbReference type="RefSeq" id="WP_020074315.1">
    <property type="nucleotide sequence ID" value="NZ_JBKWRC010000009.1"/>
</dbReference>
<dbReference type="EMBL" id="SVNY01000003">
    <property type="protein sequence ID" value="MBE6833191.1"/>
    <property type="molecule type" value="Genomic_DNA"/>
</dbReference>
<dbReference type="AlphaFoldDB" id="A0A928Q3R0"/>
<comment type="caution">
    <text evidence="1">The sequence shown here is derived from an EMBL/GenBank/DDBJ whole genome shotgun (WGS) entry which is preliminary data.</text>
</comment>
<accession>A0A928Q3R0</accession>
<sequence>MKTKALDASHLLIILTARETRALGLMQGLSWSSLHCRLTIARIFAAACASTNFTLKRDQVAIRAMATADGETVLMFTAVSPAKAKKGEPRKIYRIKCSGPYVYELENADDLLDVLEHLYRLNTLGGCQLLRYGSGYRLILSPYFTMKEKTEAFLKEYARLRGIGKTAAALSLEHGELLSRDAVNQVGGCL</sequence>
<organism evidence="1 2">
    <name type="scientific">Faecalispora sporosphaeroides</name>
    <dbReference type="NCBI Taxonomy" id="1549"/>
    <lineage>
        <taxon>Bacteria</taxon>
        <taxon>Bacillati</taxon>
        <taxon>Bacillota</taxon>
        <taxon>Clostridia</taxon>
        <taxon>Eubacteriales</taxon>
        <taxon>Oscillospiraceae</taxon>
        <taxon>Faecalispora</taxon>
    </lineage>
</organism>
<name>A0A928Q3R0_9FIRM</name>
<evidence type="ECO:0000313" key="1">
    <source>
        <dbReference type="EMBL" id="MBE6833191.1"/>
    </source>
</evidence>
<dbReference type="Proteomes" id="UP000754750">
    <property type="component" value="Unassembled WGS sequence"/>
</dbReference>
<reference evidence="1" key="1">
    <citation type="submission" date="2019-04" db="EMBL/GenBank/DDBJ databases">
        <title>Evolution of Biomass-Degrading Anaerobic Consortia Revealed by Metagenomics.</title>
        <authorList>
            <person name="Peng X."/>
        </authorList>
    </citation>
    <scope>NUCLEOTIDE SEQUENCE</scope>
    <source>
        <strain evidence="1">SIG551</strain>
    </source>
</reference>
<gene>
    <name evidence="1" type="ORF">E7512_06360</name>
</gene>